<comment type="similarity">
    <text evidence="4">Belongs to the ABC transporter superfamily. Macrolide exporter (TC 3.A.1.122) family.</text>
</comment>
<feature type="domain" description="ABC transporter" evidence="5">
    <location>
        <begin position="6"/>
        <end position="231"/>
    </location>
</feature>
<dbReference type="CDD" id="cd03255">
    <property type="entry name" value="ABC_MJ0796_LolCDE_FtsE"/>
    <property type="match status" value="1"/>
</dbReference>
<dbReference type="InterPro" id="IPR015854">
    <property type="entry name" value="ABC_transpr_LolD-like"/>
</dbReference>
<dbReference type="FunFam" id="3.40.50.300:FF:000032">
    <property type="entry name" value="Export ABC transporter ATP-binding protein"/>
    <property type="match status" value="1"/>
</dbReference>
<dbReference type="InterPro" id="IPR027417">
    <property type="entry name" value="P-loop_NTPase"/>
</dbReference>
<dbReference type="AlphaFoldDB" id="A0A3P3XMM3"/>
<organism evidence="6">
    <name type="scientific">uncultured spirochete</name>
    <dbReference type="NCBI Taxonomy" id="156406"/>
    <lineage>
        <taxon>Bacteria</taxon>
        <taxon>Pseudomonadati</taxon>
        <taxon>Spirochaetota</taxon>
        <taxon>Spirochaetia</taxon>
        <taxon>Spirochaetales</taxon>
        <taxon>environmental samples</taxon>
    </lineage>
</organism>
<dbReference type="GO" id="GO:0005524">
    <property type="term" value="F:ATP binding"/>
    <property type="evidence" value="ECO:0007669"/>
    <property type="project" value="UniProtKB-KW"/>
</dbReference>
<proteinExistence type="inferred from homology"/>
<keyword evidence="2" id="KW-0547">Nucleotide-binding</keyword>
<evidence type="ECO:0000256" key="2">
    <source>
        <dbReference type="ARBA" id="ARBA00022741"/>
    </source>
</evidence>
<evidence type="ECO:0000256" key="4">
    <source>
        <dbReference type="ARBA" id="ARBA00038388"/>
    </source>
</evidence>
<accession>A0A3P3XMM3</accession>
<name>A0A3P3XMM3_9SPIR</name>
<dbReference type="PANTHER" id="PTHR24220:SF86">
    <property type="entry name" value="ABC TRANSPORTER ABCH.1"/>
    <property type="match status" value="1"/>
</dbReference>
<dbReference type="Gene3D" id="3.40.50.300">
    <property type="entry name" value="P-loop containing nucleotide triphosphate hydrolases"/>
    <property type="match status" value="1"/>
</dbReference>
<keyword evidence="1" id="KW-0813">Transport</keyword>
<dbReference type="GO" id="GO:0098796">
    <property type="term" value="C:membrane protein complex"/>
    <property type="evidence" value="ECO:0007669"/>
    <property type="project" value="UniProtKB-ARBA"/>
</dbReference>
<dbReference type="GO" id="GO:0005886">
    <property type="term" value="C:plasma membrane"/>
    <property type="evidence" value="ECO:0007669"/>
    <property type="project" value="TreeGrafter"/>
</dbReference>
<dbReference type="Pfam" id="PF00005">
    <property type="entry name" value="ABC_tran"/>
    <property type="match status" value="1"/>
</dbReference>
<reference evidence="6" key="1">
    <citation type="submission" date="2017-02" db="EMBL/GenBank/DDBJ databases">
        <authorList>
            <person name="Regsiter A."/>
            <person name="William W."/>
        </authorList>
    </citation>
    <scope>NUCLEOTIDE SEQUENCE</scope>
    <source>
        <strain evidence="6">BdmA 4</strain>
    </source>
</reference>
<dbReference type="GO" id="GO:0022857">
    <property type="term" value="F:transmembrane transporter activity"/>
    <property type="evidence" value="ECO:0007669"/>
    <property type="project" value="TreeGrafter"/>
</dbReference>
<dbReference type="InterPro" id="IPR003439">
    <property type="entry name" value="ABC_transporter-like_ATP-bd"/>
</dbReference>
<evidence type="ECO:0000256" key="1">
    <source>
        <dbReference type="ARBA" id="ARBA00022448"/>
    </source>
</evidence>
<dbReference type="SMART" id="SM00382">
    <property type="entry name" value="AAA"/>
    <property type="match status" value="1"/>
</dbReference>
<sequence>MAEVVLTLKNVTKIYGKGEAEVTALHHISLAFGQGEFAAVVGPSGSGKTTLLNIIGCLDSPTEGELAWKGARMKSMNKTELATYRRTHVSFVFQSYNLIPVLTVTENVELPLLIEGNHDKAQIHERARAIITMVGLADKANRYPTELSGGQEQRVAIARALVKKPSIVLADEPTANLDSHAAGEIIELMGEINKKTNTTFLFSTHDPRIMELAHRIITLCDGQVESDERRAP</sequence>
<gene>
    <name evidence="6" type="ORF">SPIRO4BDMA_40115</name>
</gene>
<dbReference type="PANTHER" id="PTHR24220">
    <property type="entry name" value="IMPORT ATP-BINDING PROTEIN"/>
    <property type="match status" value="1"/>
</dbReference>
<evidence type="ECO:0000313" key="6">
    <source>
        <dbReference type="EMBL" id="SLM17546.1"/>
    </source>
</evidence>
<dbReference type="GO" id="GO:0016887">
    <property type="term" value="F:ATP hydrolysis activity"/>
    <property type="evidence" value="ECO:0007669"/>
    <property type="project" value="InterPro"/>
</dbReference>
<dbReference type="InterPro" id="IPR003593">
    <property type="entry name" value="AAA+_ATPase"/>
</dbReference>
<evidence type="ECO:0000259" key="5">
    <source>
        <dbReference type="PROSITE" id="PS50893"/>
    </source>
</evidence>
<dbReference type="InterPro" id="IPR017911">
    <property type="entry name" value="MacB-like_ATP-bd"/>
</dbReference>
<evidence type="ECO:0000256" key="3">
    <source>
        <dbReference type="ARBA" id="ARBA00022840"/>
    </source>
</evidence>
<dbReference type="PROSITE" id="PS50893">
    <property type="entry name" value="ABC_TRANSPORTER_2"/>
    <property type="match status" value="1"/>
</dbReference>
<protein>
    <recommendedName>
        <fullName evidence="5">ABC transporter domain-containing protein</fullName>
    </recommendedName>
</protein>
<dbReference type="EMBL" id="FWDO01000004">
    <property type="protein sequence ID" value="SLM17546.1"/>
    <property type="molecule type" value="Genomic_DNA"/>
</dbReference>
<dbReference type="SUPFAM" id="SSF52540">
    <property type="entry name" value="P-loop containing nucleoside triphosphate hydrolases"/>
    <property type="match status" value="1"/>
</dbReference>
<keyword evidence="3" id="KW-0067">ATP-binding</keyword>